<dbReference type="PROSITE" id="PS51257">
    <property type="entry name" value="PROKAR_LIPOPROTEIN"/>
    <property type="match status" value="1"/>
</dbReference>
<sequence>MGDHEKKLSRWYFGGLASAGAACVTHPLDLLKVHLQTQQEGKLSVIRLTTNIIKQQGIIALYNGLSASLMRQLTYSTTRFGIYEVAKQTVQSSGNEAGFGTKVLMAGAAGAAGGFIGTPADMVNVRMQNDIKLPIEKRRNYKHAFDGIWRVYREEGVVRLFSGASTATSRAVFMTIGQLSFYDQVKLLLLGSGYFHDNLLTHFLSSLTAGAIATTLTQPLDVLKTRAMNAKPGEFKGMLDLIMYTAKLGPLGFFKGYVPAFVRLAPQTILTFVFLEQLRINFGFIPQK</sequence>
<reference evidence="10" key="1">
    <citation type="submission" date="2019-08" db="EMBL/GenBank/DDBJ databases">
        <title>The genome of the North American firefly Photinus pyralis.</title>
        <authorList>
            <consortium name="Photinus pyralis genome working group"/>
            <person name="Fallon T.R."/>
            <person name="Sander Lower S.E."/>
            <person name="Weng J.-K."/>
        </authorList>
    </citation>
    <scope>NUCLEOTIDE SEQUENCE</scope>
    <source>
        <strain evidence="10">TRF0915ILg1</strain>
        <tissue evidence="10">Whole body</tissue>
    </source>
</reference>
<dbReference type="AlphaFoldDB" id="A0A8K0FX33"/>
<dbReference type="FunFam" id="1.50.40.10:FF:000077">
    <property type="entry name" value="Mitochondrial dicarboxylate carrier"/>
    <property type="match status" value="1"/>
</dbReference>
<evidence type="ECO:0000256" key="9">
    <source>
        <dbReference type="RuleBase" id="RU000488"/>
    </source>
</evidence>
<gene>
    <name evidence="10" type="ORF">ILUMI_27096</name>
</gene>
<evidence type="ECO:0000256" key="6">
    <source>
        <dbReference type="ARBA" id="ARBA00022989"/>
    </source>
</evidence>
<comment type="similarity">
    <text evidence="2 9">Belongs to the mitochondrial carrier (TC 2.A.29) family.</text>
</comment>
<dbReference type="InterPro" id="IPR018108">
    <property type="entry name" value="MCP_transmembrane"/>
</dbReference>
<protein>
    <recommendedName>
        <fullName evidence="12">Mitochondrial dicarboxylate carrier</fullName>
    </recommendedName>
</protein>
<dbReference type="OrthoDB" id="448427at2759"/>
<evidence type="ECO:0000256" key="3">
    <source>
        <dbReference type="ARBA" id="ARBA00022448"/>
    </source>
</evidence>
<dbReference type="PROSITE" id="PS50920">
    <property type="entry name" value="SOLCAR"/>
    <property type="match status" value="3"/>
</dbReference>
<evidence type="ECO:0000256" key="8">
    <source>
        <dbReference type="PROSITE-ProRule" id="PRU00282"/>
    </source>
</evidence>
<keyword evidence="3 9" id="KW-0813">Transport</keyword>
<comment type="caution">
    <text evidence="10">The sequence shown here is derived from an EMBL/GenBank/DDBJ whole genome shotgun (WGS) entry which is preliminary data.</text>
</comment>
<accession>A0A8K0FX33</accession>
<organism evidence="10 11">
    <name type="scientific">Ignelater luminosus</name>
    <name type="common">Cucubano</name>
    <name type="synonym">Pyrophorus luminosus</name>
    <dbReference type="NCBI Taxonomy" id="2038154"/>
    <lineage>
        <taxon>Eukaryota</taxon>
        <taxon>Metazoa</taxon>
        <taxon>Ecdysozoa</taxon>
        <taxon>Arthropoda</taxon>
        <taxon>Hexapoda</taxon>
        <taxon>Insecta</taxon>
        <taxon>Pterygota</taxon>
        <taxon>Neoptera</taxon>
        <taxon>Endopterygota</taxon>
        <taxon>Coleoptera</taxon>
        <taxon>Polyphaga</taxon>
        <taxon>Elateriformia</taxon>
        <taxon>Elateroidea</taxon>
        <taxon>Elateridae</taxon>
        <taxon>Agrypninae</taxon>
        <taxon>Pyrophorini</taxon>
        <taxon>Ignelater</taxon>
    </lineage>
</organism>
<feature type="repeat" description="Solcar" evidence="8">
    <location>
        <begin position="101"/>
        <end position="188"/>
    </location>
</feature>
<keyword evidence="4 8" id="KW-0812">Transmembrane</keyword>
<evidence type="ECO:0000256" key="1">
    <source>
        <dbReference type="ARBA" id="ARBA00004141"/>
    </source>
</evidence>
<evidence type="ECO:0008006" key="12">
    <source>
        <dbReference type="Google" id="ProtNLM"/>
    </source>
</evidence>
<dbReference type="InterPro" id="IPR023395">
    <property type="entry name" value="MCP_dom_sf"/>
</dbReference>
<keyword evidence="5" id="KW-0677">Repeat</keyword>
<comment type="subcellular location">
    <subcellularLocation>
        <location evidence="1">Membrane</location>
        <topology evidence="1">Multi-pass membrane protein</topology>
    </subcellularLocation>
</comment>
<dbReference type="Proteomes" id="UP000801492">
    <property type="component" value="Unassembled WGS sequence"/>
</dbReference>
<keyword evidence="7 8" id="KW-0472">Membrane</keyword>
<evidence type="ECO:0000313" key="10">
    <source>
        <dbReference type="EMBL" id="KAF2879087.1"/>
    </source>
</evidence>
<keyword evidence="11" id="KW-1185">Reference proteome</keyword>
<dbReference type="Pfam" id="PF00153">
    <property type="entry name" value="Mito_carr"/>
    <property type="match status" value="3"/>
</dbReference>
<dbReference type="GO" id="GO:0016020">
    <property type="term" value="C:membrane"/>
    <property type="evidence" value="ECO:0007669"/>
    <property type="project" value="UniProtKB-SubCell"/>
</dbReference>
<evidence type="ECO:0000256" key="2">
    <source>
        <dbReference type="ARBA" id="ARBA00006375"/>
    </source>
</evidence>
<feature type="repeat" description="Solcar" evidence="8">
    <location>
        <begin position="5"/>
        <end position="89"/>
    </location>
</feature>
<dbReference type="InterPro" id="IPR050391">
    <property type="entry name" value="Mito_Metabolite_Transporter"/>
</dbReference>
<dbReference type="PANTHER" id="PTHR45618">
    <property type="entry name" value="MITOCHONDRIAL DICARBOXYLATE CARRIER-RELATED"/>
    <property type="match status" value="1"/>
</dbReference>
<name>A0A8K0FX33_IGNLU</name>
<keyword evidence="6" id="KW-1133">Transmembrane helix</keyword>
<evidence type="ECO:0000256" key="5">
    <source>
        <dbReference type="ARBA" id="ARBA00022737"/>
    </source>
</evidence>
<dbReference type="SUPFAM" id="SSF103506">
    <property type="entry name" value="Mitochondrial carrier"/>
    <property type="match status" value="1"/>
</dbReference>
<evidence type="ECO:0000256" key="7">
    <source>
        <dbReference type="ARBA" id="ARBA00023136"/>
    </source>
</evidence>
<proteinExistence type="inferred from homology"/>
<dbReference type="EMBL" id="VTPC01091233">
    <property type="protein sequence ID" value="KAF2879087.1"/>
    <property type="molecule type" value="Genomic_DNA"/>
</dbReference>
<evidence type="ECO:0000256" key="4">
    <source>
        <dbReference type="ARBA" id="ARBA00022692"/>
    </source>
</evidence>
<evidence type="ECO:0000313" key="11">
    <source>
        <dbReference type="Proteomes" id="UP000801492"/>
    </source>
</evidence>
<feature type="repeat" description="Solcar" evidence="8">
    <location>
        <begin position="197"/>
        <end position="281"/>
    </location>
</feature>
<dbReference type="Gene3D" id="1.50.40.10">
    <property type="entry name" value="Mitochondrial carrier domain"/>
    <property type="match status" value="1"/>
</dbReference>